<keyword evidence="2 5" id="KW-0812">Transmembrane</keyword>
<feature type="domain" description="Major facilitator superfamily (MFS) profile" evidence="6">
    <location>
        <begin position="37"/>
        <end position="487"/>
    </location>
</feature>
<reference evidence="7 8" key="1">
    <citation type="submission" date="2018-01" db="EMBL/GenBank/DDBJ databases">
        <title>Glutamicibacter soli strain NHPC-3 Whole genome sequence and assembly.</title>
        <authorList>
            <person name="Choudhury P."/>
            <person name="Gupta D."/>
            <person name="Sengupta K."/>
            <person name="Jawed A."/>
            <person name="Sultana N."/>
            <person name="Saha P."/>
        </authorList>
    </citation>
    <scope>NUCLEOTIDE SEQUENCE [LARGE SCALE GENOMIC DNA]</scope>
    <source>
        <strain evidence="7 8">NHPC-3</strain>
    </source>
</reference>
<evidence type="ECO:0000256" key="3">
    <source>
        <dbReference type="ARBA" id="ARBA00022989"/>
    </source>
</evidence>
<dbReference type="Gene3D" id="1.20.1250.20">
    <property type="entry name" value="MFS general substrate transporter like domains"/>
    <property type="match status" value="1"/>
</dbReference>
<evidence type="ECO:0000259" key="6">
    <source>
        <dbReference type="PROSITE" id="PS50850"/>
    </source>
</evidence>
<evidence type="ECO:0000313" key="7">
    <source>
        <dbReference type="EMBL" id="RBL98674.1"/>
    </source>
</evidence>
<feature type="transmembrane region" description="Helical" evidence="5">
    <location>
        <begin position="438"/>
        <end position="454"/>
    </location>
</feature>
<accession>A0A365Y7M6</accession>
<dbReference type="GO" id="GO:0022857">
    <property type="term" value="F:transmembrane transporter activity"/>
    <property type="evidence" value="ECO:0007669"/>
    <property type="project" value="InterPro"/>
</dbReference>
<feature type="transmembrane region" description="Helical" evidence="5">
    <location>
        <begin position="387"/>
        <end position="409"/>
    </location>
</feature>
<evidence type="ECO:0000313" key="8">
    <source>
        <dbReference type="Proteomes" id="UP000252167"/>
    </source>
</evidence>
<dbReference type="AlphaFoldDB" id="A0A365Y7M6"/>
<gene>
    <name evidence="7" type="ORF">C1H84_17470</name>
</gene>
<feature type="transmembrane region" description="Helical" evidence="5">
    <location>
        <begin position="255"/>
        <end position="274"/>
    </location>
</feature>
<feature type="transmembrane region" description="Helical" evidence="5">
    <location>
        <begin position="227"/>
        <end position="249"/>
    </location>
</feature>
<dbReference type="EMBL" id="POAF01000013">
    <property type="protein sequence ID" value="RBL98674.1"/>
    <property type="molecule type" value="Genomic_DNA"/>
</dbReference>
<feature type="transmembrane region" description="Helical" evidence="5">
    <location>
        <begin position="37"/>
        <end position="62"/>
    </location>
</feature>
<evidence type="ECO:0000256" key="1">
    <source>
        <dbReference type="ARBA" id="ARBA00004651"/>
    </source>
</evidence>
<feature type="transmembrane region" description="Helical" evidence="5">
    <location>
        <begin position="103"/>
        <end position="122"/>
    </location>
</feature>
<evidence type="ECO:0000256" key="4">
    <source>
        <dbReference type="ARBA" id="ARBA00023136"/>
    </source>
</evidence>
<keyword evidence="8" id="KW-1185">Reference proteome</keyword>
<sequence>MPAIQPPQDPPLAAEVAPAAAAIPAPGALSPAGRWKLLGVLLAVMFMSLVSVSIVNVVLPSIETTLQATEADMQWVLAGYALTFGVVLVAAGRAGDLLGRGMMFIAGVVIFTLASVLAGLAADPLMLNIARFVMGVGSGLLNPQVMGLIQQHFTGAERGRAYGLLGTVIGFSVAIGPVMGGALINWLGAEAGWRSTFLINVPIGIIALLLAVIWLPRPLFTKPSGRLDLDPVGGLLLALGIFAFLFPFVQGRENPWLWALLPVALLFMLLWIAWEKRYKARGAAPMVDLALFRVRSFTNGTVIAGLYFMGVSSVWVLVAVYTQQALGFSALQAGLIALPAALLSALSSNVAGRYVMTAGRRLVIGGTLSALFGLVVTVAVVELEARGIVSIWWMLLSLAFIGAAQGFIISPNQALTLMEVPVQNSGSAGGLMQTSQRVGTAVGIAVITAVFYGMNQVVGYPLAMTLSFAATGLLVIATLWVAVADWRHDHHGAQPQ</sequence>
<dbReference type="PROSITE" id="PS50850">
    <property type="entry name" value="MFS"/>
    <property type="match status" value="1"/>
</dbReference>
<dbReference type="PANTHER" id="PTHR42718:SF39">
    <property type="entry name" value="ACTINORHODIN TRANSPORTER-RELATED"/>
    <property type="match status" value="1"/>
</dbReference>
<dbReference type="InterPro" id="IPR036259">
    <property type="entry name" value="MFS_trans_sf"/>
</dbReference>
<dbReference type="PRINTS" id="PR01036">
    <property type="entry name" value="TCRTETB"/>
</dbReference>
<dbReference type="GO" id="GO:0005886">
    <property type="term" value="C:plasma membrane"/>
    <property type="evidence" value="ECO:0007669"/>
    <property type="project" value="UniProtKB-SubCell"/>
</dbReference>
<dbReference type="InterPro" id="IPR005829">
    <property type="entry name" value="Sugar_transporter_CS"/>
</dbReference>
<dbReference type="PROSITE" id="PS00217">
    <property type="entry name" value="SUGAR_TRANSPORT_2"/>
    <property type="match status" value="1"/>
</dbReference>
<dbReference type="InterPro" id="IPR011701">
    <property type="entry name" value="MFS"/>
</dbReference>
<evidence type="ECO:0000256" key="5">
    <source>
        <dbReference type="SAM" id="Phobius"/>
    </source>
</evidence>
<name>A0A365Y7M6_9MICC</name>
<feature type="transmembrane region" description="Helical" evidence="5">
    <location>
        <begin position="460"/>
        <end position="483"/>
    </location>
</feature>
<protein>
    <submittedName>
        <fullName evidence="7">MFS transporter</fullName>
    </submittedName>
</protein>
<feature type="transmembrane region" description="Helical" evidence="5">
    <location>
        <begin position="302"/>
        <end position="322"/>
    </location>
</feature>
<evidence type="ECO:0000256" key="2">
    <source>
        <dbReference type="ARBA" id="ARBA00022692"/>
    </source>
</evidence>
<dbReference type="Proteomes" id="UP000252167">
    <property type="component" value="Unassembled WGS sequence"/>
</dbReference>
<dbReference type="Gene3D" id="1.20.1720.10">
    <property type="entry name" value="Multidrug resistance protein D"/>
    <property type="match status" value="1"/>
</dbReference>
<feature type="transmembrane region" description="Helical" evidence="5">
    <location>
        <begin position="196"/>
        <end position="215"/>
    </location>
</feature>
<feature type="transmembrane region" description="Helical" evidence="5">
    <location>
        <begin position="328"/>
        <end position="350"/>
    </location>
</feature>
<dbReference type="CDD" id="cd17321">
    <property type="entry name" value="MFS_MMR_MDR_like"/>
    <property type="match status" value="1"/>
</dbReference>
<feature type="transmembrane region" description="Helical" evidence="5">
    <location>
        <begin position="74"/>
        <end position="91"/>
    </location>
</feature>
<proteinExistence type="predicted"/>
<keyword evidence="3 5" id="KW-1133">Transmembrane helix</keyword>
<keyword evidence="4 5" id="KW-0472">Membrane</keyword>
<dbReference type="InterPro" id="IPR020846">
    <property type="entry name" value="MFS_dom"/>
</dbReference>
<feature type="transmembrane region" description="Helical" evidence="5">
    <location>
        <begin position="362"/>
        <end position="381"/>
    </location>
</feature>
<organism evidence="7 8">
    <name type="scientific">Glutamicibacter soli</name>
    <dbReference type="NCBI Taxonomy" id="453836"/>
    <lineage>
        <taxon>Bacteria</taxon>
        <taxon>Bacillati</taxon>
        <taxon>Actinomycetota</taxon>
        <taxon>Actinomycetes</taxon>
        <taxon>Micrococcales</taxon>
        <taxon>Micrococcaceae</taxon>
        <taxon>Glutamicibacter</taxon>
    </lineage>
</organism>
<comment type="caution">
    <text evidence="7">The sequence shown here is derived from an EMBL/GenBank/DDBJ whole genome shotgun (WGS) entry which is preliminary data.</text>
</comment>
<dbReference type="Pfam" id="PF07690">
    <property type="entry name" value="MFS_1"/>
    <property type="match status" value="1"/>
</dbReference>
<dbReference type="PANTHER" id="PTHR42718">
    <property type="entry name" value="MAJOR FACILITATOR SUPERFAMILY MULTIDRUG TRANSPORTER MFSC"/>
    <property type="match status" value="1"/>
</dbReference>
<comment type="subcellular location">
    <subcellularLocation>
        <location evidence="1">Cell membrane</location>
        <topology evidence="1">Multi-pass membrane protein</topology>
    </subcellularLocation>
</comment>
<dbReference type="SUPFAM" id="SSF103473">
    <property type="entry name" value="MFS general substrate transporter"/>
    <property type="match status" value="1"/>
</dbReference>
<feature type="transmembrane region" description="Helical" evidence="5">
    <location>
        <begin position="128"/>
        <end position="149"/>
    </location>
</feature>
<feature type="transmembrane region" description="Helical" evidence="5">
    <location>
        <begin position="161"/>
        <end position="184"/>
    </location>
</feature>